<evidence type="ECO:0000313" key="3">
    <source>
        <dbReference type="Proteomes" id="UP001187415"/>
    </source>
</evidence>
<protein>
    <submittedName>
        <fullName evidence="2">Uncharacterized protein</fullName>
    </submittedName>
</protein>
<organism evidence="2 3">
    <name type="scientific">Channa striata</name>
    <name type="common">Snakehead murrel</name>
    <name type="synonym">Ophicephalus striatus</name>
    <dbReference type="NCBI Taxonomy" id="64152"/>
    <lineage>
        <taxon>Eukaryota</taxon>
        <taxon>Metazoa</taxon>
        <taxon>Chordata</taxon>
        <taxon>Craniata</taxon>
        <taxon>Vertebrata</taxon>
        <taxon>Euteleostomi</taxon>
        <taxon>Actinopterygii</taxon>
        <taxon>Neopterygii</taxon>
        <taxon>Teleostei</taxon>
        <taxon>Neoteleostei</taxon>
        <taxon>Acanthomorphata</taxon>
        <taxon>Anabantaria</taxon>
        <taxon>Anabantiformes</taxon>
        <taxon>Channoidei</taxon>
        <taxon>Channidae</taxon>
        <taxon>Channa</taxon>
    </lineage>
</organism>
<keyword evidence="3" id="KW-1185">Reference proteome</keyword>
<proteinExistence type="predicted"/>
<gene>
    <name evidence="2" type="ORF">Q5P01_020118</name>
</gene>
<reference evidence="2" key="1">
    <citation type="submission" date="2023-07" db="EMBL/GenBank/DDBJ databases">
        <title>Chromosome-level Genome Assembly of Striped Snakehead (Channa striata).</title>
        <authorList>
            <person name="Liu H."/>
        </authorList>
    </citation>
    <scope>NUCLEOTIDE SEQUENCE</scope>
    <source>
        <strain evidence="2">Gz</strain>
        <tissue evidence="2">Muscle</tissue>
    </source>
</reference>
<evidence type="ECO:0000256" key="1">
    <source>
        <dbReference type="SAM" id="MobiDB-lite"/>
    </source>
</evidence>
<dbReference type="AlphaFoldDB" id="A0AA88LX10"/>
<feature type="compositionally biased region" description="Basic and acidic residues" evidence="1">
    <location>
        <begin position="1"/>
        <end position="26"/>
    </location>
</feature>
<accession>A0AA88LX10</accession>
<feature type="region of interest" description="Disordered" evidence="1">
    <location>
        <begin position="1"/>
        <end position="36"/>
    </location>
</feature>
<dbReference type="EMBL" id="JAUPFM010000016">
    <property type="protein sequence ID" value="KAK2825904.1"/>
    <property type="molecule type" value="Genomic_DNA"/>
</dbReference>
<name>A0AA88LX10_CHASR</name>
<evidence type="ECO:0000313" key="2">
    <source>
        <dbReference type="EMBL" id="KAK2825904.1"/>
    </source>
</evidence>
<sequence length="87" mass="9693">MADGEEIKREHLEGDREEGTDLEKLHSAASDVGRTVSTSQDFRTRLFTATSTAQIQASGELCYPSPKTNCPRETLILWIQCQHQGDV</sequence>
<dbReference type="Proteomes" id="UP001187415">
    <property type="component" value="Unassembled WGS sequence"/>
</dbReference>
<comment type="caution">
    <text evidence="2">The sequence shown here is derived from an EMBL/GenBank/DDBJ whole genome shotgun (WGS) entry which is preliminary data.</text>
</comment>